<dbReference type="InParanoid" id="A0A2I1DJ16"/>
<evidence type="ECO:0000313" key="18">
    <source>
        <dbReference type="Proteomes" id="UP000234329"/>
    </source>
</evidence>
<comment type="caution">
    <text evidence="14">Lacks conserved residue(s) required for the propagation of feature annotation.</text>
</comment>
<dbReference type="Gene3D" id="3.40.50.10190">
    <property type="entry name" value="BRCT domain"/>
    <property type="match status" value="1"/>
</dbReference>
<dbReference type="CDD" id="cd00114">
    <property type="entry name" value="LIGANc"/>
    <property type="match status" value="1"/>
</dbReference>
<evidence type="ECO:0000256" key="1">
    <source>
        <dbReference type="ARBA" id="ARBA00004067"/>
    </source>
</evidence>
<dbReference type="InterPro" id="IPR041663">
    <property type="entry name" value="DisA/LigA_HHH"/>
</dbReference>
<dbReference type="GO" id="GO:0003911">
    <property type="term" value="F:DNA ligase (NAD+) activity"/>
    <property type="evidence" value="ECO:0007669"/>
    <property type="project" value="UniProtKB-UniRule"/>
</dbReference>
<comment type="function">
    <text evidence="1 14">DNA ligase that catalyzes the formation of phosphodiester linkages between 5'-phosphoryl and 3'-hydroxyl groups in double-stranded DNA using NAD as a coenzyme and as the energy source for the reaction. It is essential for DNA replication and repair of damaged DNA.</text>
</comment>
<feature type="binding site" evidence="14">
    <location>
        <position position="442"/>
    </location>
    <ligand>
        <name>Zn(2+)</name>
        <dbReference type="ChEBI" id="CHEBI:29105"/>
    </ligand>
</feature>
<dbReference type="InterPro" id="IPR013840">
    <property type="entry name" value="DNAligase_N"/>
</dbReference>
<comment type="catalytic activity">
    <reaction evidence="12 14 15">
        <text>NAD(+) + (deoxyribonucleotide)n-3'-hydroxyl + 5'-phospho-(deoxyribonucleotide)m = (deoxyribonucleotide)n+m + AMP + beta-nicotinamide D-nucleotide.</text>
        <dbReference type="EC" id="6.5.1.2"/>
    </reaction>
</comment>
<keyword evidence="18" id="KW-1185">Reference proteome</keyword>
<feature type="binding site" evidence="14">
    <location>
        <begin position="44"/>
        <end position="48"/>
    </location>
    <ligand>
        <name>NAD(+)</name>
        <dbReference type="ChEBI" id="CHEBI:57540"/>
    </ligand>
</feature>
<feature type="domain" description="BRCT" evidence="16">
    <location>
        <begin position="599"/>
        <end position="678"/>
    </location>
</feature>
<evidence type="ECO:0000256" key="8">
    <source>
        <dbReference type="ARBA" id="ARBA00022833"/>
    </source>
</evidence>
<dbReference type="InterPro" id="IPR010994">
    <property type="entry name" value="RuvA_2-like"/>
</dbReference>
<proteinExistence type="inferred from homology"/>
<dbReference type="InterPro" id="IPR036420">
    <property type="entry name" value="BRCT_dom_sf"/>
</dbReference>
<dbReference type="Proteomes" id="UP000234329">
    <property type="component" value="Unassembled WGS sequence"/>
</dbReference>
<name>A0A2I1DJ16_9PROT</name>
<sequence>MGNLKEFTVASAHEKDRERMMHLRAQLTDANAAYYQKDAPTLSDAEYDSLLRELQQLEAQYPQWQSPDSPTQRVGAAPLSQFAEIHYQVPMTSLDNVFDAAGFTDWLARVHKGLGREQVSLSAEPKFDGLSVNIRYEHGQLLQAGTRGDGQTGEEVTANVRSIRNVPLQLQGNNWPDILEVRGEVVIPVAAFARLNTERLRQNENPFANPRNAAAGSLRQLDSRISAQRPLAFFPWGWGEVQAPLAPTHLEVMSKLSEWGFEVTPYLKNVGDLSECDEYYQEMQNQREQMPFEIDGLVFKVNALEEREQLGFTARAPRWAIAYKFPAHEEKTVVEDILASVGRTGVITPVAQLRPVQVGGVMVSRASLHNQDEVERKDIRVGDTVLVRRAGDVIPEVVMVILDARPEHTQPWQMPARCPVCGSEVLRLSHEAAHRCMGGIYCPAQQMGAISHFASRKAMDIRGLGEKLISQLVEREIVKTVADIYRLDEPVLCDLERMAQKSAQNLLAEIATSRDTQLWRFLYALGIRQVGETTAKALATHFGDLDPLMAADMEQLQHIPDVGPIVAEAVLHFFAQPHNQEVIAALRAAGLHWEKVTPKSAGHLLGRIFVLSGTLPHLTREEAKSRIETAGGKVSSSVSAKTDYLVLGAEAGSKAEKAAKLGIKTLDEEQLLELLGME</sequence>
<dbReference type="HAMAP" id="MF_01588">
    <property type="entry name" value="DNA_ligase_A"/>
    <property type="match status" value="1"/>
</dbReference>
<feature type="binding site" evidence="14">
    <location>
        <position position="324"/>
    </location>
    <ligand>
        <name>NAD(+)</name>
        <dbReference type="ChEBI" id="CHEBI:57540"/>
    </ligand>
</feature>
<dbReference type="GO" id="GO:0046872">
    <property type="term" value="F:metal ion binding"/>
    <property type="evidence" value="ECO:0007669"/>
    <property type="project" value="UniProtKB-KW"/>
</dbReference>
<dbReference type="Pfam" id="PF03119">
    <property type="entry name" value="DNA_ligase_ZBD"/>
    <property type="match status" value="1"/>
</dbReference>
<dbReference type="FunCoup" id="A0A2I1DJ16">
    <property type="interactions" value="432"/>
</dbReference>
<dbReference type="InterPro" id="IPR018239">
    <property type="entry name" value="DNA_ligase_AS"/>
</dbReference>
<dbReference type="EMBL" id="MXAV01000047">
    <property type="protein sequence ID" value="PKY09868.1"/>
    <property type="molecule type" value="Genomic_DNA"/>
</dbReference>
<dbReference type="InterPro" id="IPR013839">
    <property type="entry name" value="DNAligase_adenylation"/>
</dbReference>
<dbReference type="InterPro" id="IPR004150">
    <property type="entry name" value="NAD_DNA_ligase_OB"/>
</dbReference>
<comment type="similarity">
    <text evidence="13 14">Belongs to the NAD-dependent DNA ligase family. LigA subfamily.</text>
</comment>
<dbReference type="SMART" id="SM00278">
    <property type="entry name" value="HhH1"/>
    <property type="match status" value="4"/>
</dbReference>
<keyword evidence="9 14" id="KW-0460">Magnesium</keyword>
<dbReference type="Gene3D" id="3.30.470.30">
    <property type="entry name" value="DNA ligase/mRNA capping enzyme"/>
    <property type="match status" value="1"/>
</dbReference>
<evidence type="ECO:0000313" key="17">
    <source>
        <dbReference type="EMBL" id="PKY09868.1"/>
    </source>
</evidence>
<evidence type="ECO:0000256" key="11">
    <source>
        <dbReference type="ARBA" id="ARBA00023204"/>
    </source>
</evidence>
<accession>A0A2I1DJ16</accession>
<keyword evidence="10 14" id="KW-0520">NAD</keyword>
<dbReference type="GO" id="GO:0005829">
    <property type="term" value="C:cytosol"/>
    <property type="evidence" value="ECO:0007669"/>
    <property type="project" value="TreeGrafter"/>
</dbReference>
<dbReference type="SUPFAM" id="SSF56091">
    <property type="entry name" value="DNA ligase/mRNA capping enzyme, catalytic domain"/>
    <property type="match status" value="1"/>
</dbReference>
<evidence type="ECO:0000256" key="7">
    <source>
        <dbReference type="ARBA" id="ARBA00022763"/>
    </source>
</evidence>
<dbReference type="Pfam" id="PF00533">
    <property type="entry name" value="BRCT"/>
    <property type="match status" value="1"/>
</dbReference>
<feature type="binding site" evidence="14">
    <location>
        <position position="421"/>
    </location>
    <ligand>
        <name>Zn(2+)</name>
        <dbReference type="ChEBI" id="CHEBI:29105"/>
    </ligand>
</feature>
<evidence type="ECO:0000256" key="10">
    <source>
        <dbReference type="ARBA" id="ARBA00023027"/>
    </source>
</evidence>
<feature type="active site" description="N6-AMP-lysine intermediate" evidence="14">
    <location>
        <position position="126"/>
    </location>
</feature>
<dbReference type="PANTHER" id="PTHR23389">
    <property type="entry name" value="CHROMOSOME TRANSMISSION FIDELITY FACTOR 18"/>
    <property type="match status" value="1"/>
</dbReference>
<dbReference type="FunFam" id="3.30.470.30:FF:000001">
    <property type="entry name" value="DNA ligase"/>
    <property type="match status" value="1"/>
</dbReference>
<dbReference type="PROSITE" id="PS50172">
    <property type="entry name" value="BRCT"/>
    <property type="match status" value="1"/>
</dbReference>
<feature type="binding site" evidence="14">
    <location>
        <position position="147"/>
    </location>
    <ligand>
        <name>NAD(+)</name>
        <dbReference type="ChEBI" id="CHEBI:57540"/>
    </ligand>
</feature>
<dbReference type="PIRSF" id="PIRSF001604">
    <property type="entry name" value="LigA"/>
    <property type="match status" value="1"/>
</dbReference>
<comment type="caution">
    <text evidence="17">The sequence shown here is derived from an EMBL/GenBank/DDBJ whole genome shotgun (WGS) entry which is preliminary data.</text>
</comment>
<evidence type="ECO:0000256" key="12">
    <source>
        <dbReference type="ARBA" id="ARBA00034005"/>
    </source>
</evidence>
<dbReference type="Pfam" id="PF03120">
    <property type="entry name" value="OB_DNA_ligase"/>
    <property type="match status" value="1"/>
</dbReference>
<dbReference type="PANTHER" id="PTHR23389:SF9">
    <property type="entry name" value="DNA LIGASE"/>
    <property type="match status" value="1"/>
</dbReference>
<dbReference type="FunFam" id="1.10.150.20:FF:000006">
    <property type="entry name" value="DNA ligase"/>
    <property type="match status" value="1"/>
</dbReference>
<dbReference type="InterPro" id="IPR012340">
    <property type="entry name" value="NA-bd_OB-fold"/>
</dbReference>
<evidence type="ECO:0000256" key="9">
    <source>
        <dbReference type="ARBA" id="ARBA00022842"/>
    </source>
</evidence>
<keyword evidence="7 14" id="KW-0227">DNA damage</keyword>
<dbReference type="AlphaFoldDB" id="A0A2I1DJ16"/>
<evidence type="ECO:0000256" key="5">
    <source>
        <dbReference type="ARBA" id="ARBA00022705"/>
    </source>
</evidence>
<dbReference type="Gene3D" id="6.20.10.30">
    <property type="match status" value="1"/>
</dbReference>
<protein>
    <recommendedName>
        <fullName evidence="3 14">DNA ligase</fullName>
        <ecNumber evidence="2 14">6.5.1.2</ecNumber>
    </recommendedName>
    <alternativeName>
        <fullName evidence="14">Polydeoxyribonucleotide synthase [NAD(+)]</fullName>
    </alternativeName>
</protein>
<keyword evidence="6 14" id="KW-0479">Metal-binding</keyword>
<feature type="binding site" evidence="14">
    <location>
        <position position="300"/>
    </location>
    <ligand>
        <name>NAD(+)</name>
        <dbReference type="ChEBI" id="CHEBI:57540"/>
    </ligand>
</feature>
<reference evidence="17 18" key="1">
    <citation type="submission" date="2017-03" db="EMBL/GenBank/DDBJ databases">
        <title>Draft genime sequence of the acidophilic sulfur-oxidizing bacterium Acidithiobacillus sp. SH, isolated from seawater.</title>
        <authorList>
            <person name="Sharmin S."/>
            <person name="Tokuhisa M."/>
            <person name="Kanao T."/>
            <person name="Kamimura K."/>
        </authorList>
    </citation>
    <scope>NUCLEOTIDE SEQUENCE [LARGE SCALE GENOMIC DNA]</scope>
    <source>
        <strain evidence="17 18">SH</strain>
    </source>
</reference>
<evidence type="ECO:0000256" key="6">
    <source>
        <dbReference type="ARBA" id="ARBA00022723"/>
    </source>
</evidence>
<dbReference type="GO" id="GO:0003677">
    <property type="term" value="F:DNA binding"/>
    <property type="evidence" value="ECO:0007669"/>
    <property type="project" value="InterPro"/>
</dbReference>
<dbReference type="PROSITE" id="PS01056">
    <property type="entry name" value="DNA_LIGASE_N2"/>
    <property type="match status" value="1"/>
</dbReference>
<dbReference type="SUPFAM" id="SSF52113">
    <property type="entry name" value="BRCT domain"/>
    <property type="match status" value="1"/>
</dbReference>
<organism evidence="17 18">
    <name type="scientific">Acidithiobacillus marinus</name>
    <dbReference type="NCBI Taxonomy" id="187490"/>
    <lineage>
        <taxon>Bacteria</taxon>
        <taxon>Pseudomonadati</taxon>
        <taxon>Pseudomonadota</taxon>
        <taxon>Acidithiobacillia</taxon>
        <taxon>Acidithiobacillales</taxon>
        <taxon>Acidithiobacillaceae</taxon>
        <taxon>Acidithiobacillus</taxon>
    </lineage>
</organism>
<feature type="binding site" evidence="14">
    <location>
        <begin position="93"/>
        <end position="94"/>
    </location>
    <ligand>
        <name>NAD(+)</name>
        <dbReference type="ChEBI" id="CHEBI:57540"/>
    </ligand>
</feature>
<evidence type="ECO:0000256" key="15">
    <source>
        <dbReference type="RuleBase" id="RU000618"/>
    </source>
</evidence>
<keyword evidence="11 14" id="KW-0234">DNA repair</keyword>
<dbReference type="SMART" id="SM00292">
    <property type="entry name" value="BRCT"/>
    <property type="match status" value="1"/>
</dbReference>
<dbReference type="InterPro" id="IPR003583">
    <property type="entry name" value="Hlx-hairpin-Hlx_DNA-bd_motif"/>
</dbReference>
<dbReference type="PROSITE" id="PS01055">
    <property type="entry name" value="DNA_LIGASE_N1"/>
    <property type="match status" value="1"/>
</dbReference>
<dbReference type="Pfam" id="PF01653">
    <property type="entry name" value="DNA_ligase_aden"/>
    <property type="match status" value="1"/>
</dbReference>
<dbReference type="Pfam" id="PF14520">
    <property type="entry name" value="HHH_5"/>
    <property type="match status" value="1"/>
</dbReference>
<evidence type="ECO:0000256" key="14">
    <source>
        <dbReference type="HAMAP-Rule" id="MF_01588"/>
    </source>
</evidence>
<dbReference type="Gene3D" id="2.40.50.140">
    <property type="entry name" value="Nucleic acid-binding proteins"/>
    <property type="match status" value="1"/>
</dbReference>
<dbReference type="FunFam" id="1.10.150.20:FF:000007">
    <property type="entry name" value="DNA ligase"/>
    <property type="match status" value="1"/>
</dbReference>
<evidence type="ECO:0000256" key="13">
    <source>
        <dbReference type="ARBA" id="ARBA00060881"/>
    </source>
</evidence>
<evidence type="ECO:0000256" key="2">
    <source>
        <dbReference type="ARBA" id="ARBA00012722"/>
    </source>
</evidence>
<dbReference type="InterPro" id="IPR001357">
    <property type="entry name" value="BRCT_dom"/>
</dbReference>
<evidence type="ECO:0000256" key="3">
    <source>
        <dbReference type="ARBA" id="ARBA00013308"/>
    </source>
</evidence>
<dbReference type="CDD" id="cd17748">
    <property type="entry name" value="BRCT_DNA_ligase_like"/>
    <property type="match status" value="1"/>
</dbReference>
<dbReference type="FunFam" id="2.40.50.140:FF:000012">
    <property type="entry name" value="DNA ligase"/>
    <property type="match status" value="1"/>
</dbReference>
<dbReference type="NCBIfam" id="NF005932">
    <property type="entry name" value="PRK07956.1"/>
    <property type="match status" value="1"/>
</dbReference>
<dbReference type="RefSeq" id="WP_101538687.1">
    <property type="nucleotide sequence ID" value="NZ_MXAV01000047.1"/>
</dbReference>
<dbReference type="GO" id="GO:0006260">
    <property type="term" value="P:DNA replication"/>
    <property type="evidence" value="ECO:0007669"/>
    <property type="project" value="UniProtKB-KW"/>
</dbReference>
<dbReference type="EC" id="6.5.1.2" evidence="2 14"/>
<dbReference type="SMART" id="SM00532">
    <property type="entry name" value="LIGANc"/>
    <property type="match status" value="1"/>
</dbReference>
<keyword evidence="14" id="KW-0464">Manganese</keyword>
<dbReference type="Gene3D" id="1.10.150.20">
    <property type="entry name" value="5' to 3' exonuclease, C-terminal subdomain"/>
    <property type="match status" value="2"/>
</dbReference>
<feature type="binding site" evidence="14">
    <location>
        <position position="184"/>
    </location>
    <ligand>
        <name>NAD(+)</name>
        <dbReference type="ChEBI" id="CHEBI:57540"/>
    </ligand>
</feature>
<evidence type="ECO:0000256" key="4">
    <source>
        <dbReference type="ARBA" id="ARBA00022598"/>
    </source>
</evidence>
<dbReference type="NCBIfam" id="TIGR00575">
    <property type="entry name" value="dnlj"/>
    <property type="match status" value="1"/>
</dbReference>
<keyword evidence="4 14" id="KW-0436">Ligase</keyword>
<dbReference type="InterPro" id="IPR001679">
    <property type="entry name" value="DNA_ligase"/>
</dbReference>
<keyword evidence="8 14" id="KW-0862">Zinc</keyword>
<gene>
    <name evidence="14 17" type="primary">ligA</name>
    <name evidence="17" type="ORF">B1757_12710</name>
</gene>
<comment type="cofactor">
    <cofactor evidence="14">
        <name>Mg(2+)</name>
        <dbReference type="ChEBI" id="CHEBI:18420"/>
    </cofactor>
    <cofactor evidence="14">
        <name>Mn(2+)</name>
        <dbReference type="ChEBI" id="CHEBI:29035"/>
    </cofactor>
</comment>
<dbReference type="Gene3D" id="1.10.287.610">
    <property type="entry name" value="Helix hairpin bin"/>
    <property type="match status" value="1"/>
</dbReference>
<dbReference type="SUPFAM" id="SSF50249">
    <property type="entry name" value="Nucleic acid-binding proteins"/>
    <property type="match status" value="1"/>
</dbReference>
<dbReference type="Pfam" id="PF12826">
    <property type="entry name" value="HHH_2"/>
    <property type="match status" value="1"/>
</dbReference>
<evidence type="ECO:0000259" key="16">
    <source>
        <dbReference type="PROSITE" id="PS50172"/>
    </source>
</evidence>
<dbReference type="InterPro" id="IPR033136">
    <property type="entry name" value="DNA_ligase_CS"/>
</dbReference>
<dbReference type="SUPFAM" id="SSF47781">
    <property type="entry name" value="RuvA domain 2-like"/>
    <property type="match status" value="1"/>
</dbReference>
<keyword evidence="5 14" id="KW-0235">DNA replication</keyword>
<dbReference type="InterPro" id="IPR004149">
    <property type="entry name" value="Znf_DNAligase_C4"/>
</dbReference>
<feature type="binding site" evidence="14">
    <location>
        <position position="418"/>
    </location>
    <ligand>
        <name>Zn(2+)</name>
        <dbReference type="ChEBI" id="CHEBI:29105"/>
    </ligand>
</feature>
<dbReference type="OrthoDB" id="5298486at2"/>
<feature type="binding site" evidence="14">
    <location>
        <position position="124"/>
    </location>
    <ligand>
        <name>NAD(+)</name>
        <dbReference type="ChEBI" id="CHEBI:57540"/>
    </ligand>
</feature>
<dbReference type="GO" id="GO:0006281">
    <property type="term" value="P:DNA repair"/>
    <property type="evidence" value="ECO:0007669"/>
    <property type="project" value="UniProtKB-KW"/>
</dbReference>